<dbReference type="SUPFAM" id="SSF52402">
    <property type="entry name" value="Adenine nucleotide alpha hydrolases-like"/>
    <property type="match status" value="1"/>
</dbReference>
<dbReference type="EMBL" id="JACHWP010000001">
    <property type="protein sequence ID" value="MBB3022282.1"/>
    <property type="molecule type" value="Genomic_DNA"/>
</dbReference>
<proteinExistence type="inferred from homology"/>
<protein>
    <submittedName>
        <fullName evidence="3">Nucleotide-binding universal stress UspA family protein</fullName>
    </submittedName>
</protein>
<reference evidence="3 4" key="1">
    <citation type="submission" date="2020-08" db="EMBL/GenBank/DDBJ databases">
        <title>Sequencing the genomes of 1000 actinobacteria strains.</title>
        <authorList>
            <person name="Klenk H.-P."/>
        </authorList>
    </citation>
    <scope>NUCLEOTIDE SEQUENCE [LARGE SCALE GENOMIC DNA]</scope>
    <source>
        <strain evidence="3 4">DSM 23040</strain>
    </source>
</reference>
<organism evidence="3 4">
    <name type="scientific">Helcobacillus massiliensis</name>
    <dbReference type="NCBI Taxonomy" id="521392"/>
    <lineage>
        <taxon>Bacteria</taxon>
        <taxon>Bacillati</taxon>
        <taxon>Actinomycetota</taxon>
        <taxon>Actinomycetes</taxon>
        <taxon>Micrococcales</taxon>
        <taxon>Dermabacteraceae</taxon>
        <taxon>Helcobacillus</taxon>
    </lineage>
</organism>
<evidence type="ECO:0000256" key="1">
    <source>
        <dbReference type="ARBA" id="ARBA00008791"/>
    </source>
</evidence>
<dbReference type="RefSeq" id="WP_183374189.1">
    <property type="nucleotide sequence ID" value="NZ_CBCSFZ010000005.1"/>
</dbReference>
<comment type="similarity">
    <text evidence="1">Belongs to the universal stress protein A family.</text>
</comment>
<evidence type="ECO:0000313" key="3">
    <source>
        <dbReference type="EMBL" id="MBB3022282.1"/>
    </source>
</evidence>
<dbReference type="InterPro" id="IPR006015">
    <property type="entry name" value="Universal_stress_UspA"/>
</dbReference>
<dbReference type="Gene3D" id="3.40.50.620">
    <property type="entry name" value="HUPs"/>
    <property type="match status" value="1"/>
</dbReference>
<comment type="caution">
    <text evidence="3">The sequence shown here is derived from an EMBL/GenBank/DDBJ whole genome shotgun (WGS) entry which is preliminary data.</text>
</comment>
<sequence>MAVVAAYAPGEQGDAALRAAVREAHQRQSDLVIISHAYHHPDHGLTHAERAEATRALHRIAAGFSPEIRRYLESLELVIDESSDINVGDRLNEIAERRGAELLIVGLRRKSLTGKLNLGQAVRKLILGAPCPVLVVKPDEVSAA</sequence>
<evidence type="ECO:0000313" key="4">
    <source>
        <dbReference type="Proteomes" id="UP000568050"/>
    </source>
</evidence>
<feature type="domain" description="UspA" evidence="2">
    <location>
        <begin position="3"/>
        <end position="137"/>
    </location>
</feature>
<dbReference type="InterPro" id="IPR006016">
    <property type="entry name" value="UspA"/>
</dbReference>
<dbReference type="AlphaFoldDB" id="A0A839QQK0"/>
<evidence type="ECO:0000259" key="2">
    <source>
        <dbReference type="Pfam" id="PF00582"/>
    </source>
</evidence>
<dbReference type="InterPro" id="IPR014729">
    <property type="entry name" value="Rossmann-like_a/b/a_fold"/>
</dbReference>
<dbReference type="CDD" id="cd00293">
    <property type="entry name" value="USP-like"/>
    <property type="match status" value="1"/>
</dbReference>
<dbReference type="PRINTS" id="PR01438">
    <property type="entry name" value="UNVRSLSTRESS"/>
</dbReference>
<gene>
    <name evidence="3" type="ORF">FHX50_000530</name>
</gene>
<dbReference type="Proteomes" id="UP000568050">
    <property type="component" value="Unassembled WGS sequence"/>
</dbReference>
<name>A0A839QQK0_9MICO</name>
<dbReference type="Pfam" id="PF00582">
    <property type="entry name" value="Usp"/>
    <property type="match status" value="1"/>
</dbReference>
<keyword evidence="4" id="KW-1185">Reference proteome</keyword>
<accession>A0A839QQK0</accession>